<feature type="domain" description="Glycosyltransferase subfamily 4-like N-terminal" evidence="2">
    <location>
        <begin position="16"/>
        <end position="173"/>
    </location>
</feature>
<evidence type="ECO:0000259" key="2">
    <source>
        <dbReference type="Pfam" id="PF13439"/>
    </source>
</evidence>
<dbReference type="CDD" id="cd03801">
    <property type="entry name" value="GT4_PimA-like"/>
    <property type="match status" value="1"/>
</dbReference>
<dbReference type="InterPro" id="IPR001296">
    <property type="entry name" value="Glyco_trans_1"/>
</dbReference>
<accession>E8MA25</accession>
<comment type="caution">
    <text evidence="3">The sequence shown here is derived from an EMBL/GenBank/DDBJ whole genome shotgun (WGS) entry which is preliminary data.</text>
</comment>
<dbReference type="GO" id="GO:0016757">
    <property type="term" value="F:glycosyltransferase activity"/>
    <property type="evidence" value="ECO:0007669"/>
    <property type="project" value="UniProtKB-KW"/>
</dbReference>
<dbReference type="EMBL" id="AEVT01000092">
    <property type="protein sequence ID" value="EGA69142.1"/>
    <property type="molecule type" value="Genomic_DNA"/>
</dbReference>
<feature type="domain" description="Glycosyl transferase family 1" evidence="1">
    <location>
        <begin position="183"/>
        <end position="346"/>
    </location>
</feature>
<dbReference type="GeneID" id="95570427"/>
<dbReference type="AlphaFoldDB" id="E8MA25"/>
<dbReference type="SUPFAM" id="SSF53756">
    <property type="entry name" value="UDP-Glycosyltransferase/glycogen phosphorylase"/>
    <property type="match status" value="1"/>
</dbReference>
<dbReference type="OrthoDB" id="9768937at2"/>
<protein>
    <submittedName>
        <fullName evidence="3">Putative galactosyltransferase</fullName>
    </submittedName>
</protein>
<sequence>MAKNILFVHYGDDWIRGSEHCLLDLIRYVCRRNYRPIVWTNNRALFKQLSVMNIETQFNEFPLLLGWKAPRFDVASWLNLIEQGCNIIEEYDIDLVHVNSAAPCQWMTTAARIKRTPLVTQLHCDYTIRDRLTLGIHASPNIISVSHHVAKPVLKDGYPKTQLHVIHNGIDTKQLESQERVNAKQHLGIADDAFLFATVGSLIRRKGVDRLIKALRHVSLEYPHTHLLVIGDGPLRDRLETHVDCLHLNQHVHFIGEQDNVIGWLKGCDAFISGARSEAFGLVIAEAALAKIPVIAPQEGGIPEFVKHGETGVLYPNNGVGIITKAMRIAIKKPKLCHQLAQNAYQHIVDHHDIEMSCQKIEKIYRTMLAGEGKTRVGLIRPLLPLKTFVNKRLNLGGQHG</sequence>
<dbReference type="RefSeq" id="WP_008079119.1">
    <property type="nucleotide sequence ID" value="NZ_AEVT01000092.1"/>
</dbReference>
<keyword evidence="3" id="KW-0808">Transferase</keyword>
<dbReference type="InterPro" id="IPR028098">
    <property type="entry name" value="Glyco_trans_4-like_N"/>
</dbReference>
<dbReference type="Pfam" id="PF00534">
    <property type="entry name" value="Glycos_transf_1"/>
    <property type="match status" value="1"/>
</dbReference>
<evidence type="ECO:0000313" key="4">
    <source>
        <dbReference type="Proteomes" id="UP000006228"/>
    </source>
</evidence>
<gene>
    <name evidence="3" type="ORF">VISI1226_18879</name>
</gene>
<proteinExistence type="predicted"/>
<dbReference type="eggNOG" id="COG0438">
    <property type="taxonomic scope" value="Bacteria"/>
</dbReference>
<organism evidence="3 4">
    <name type="scientific">Vibrio sinaloensis DSM 21326</name>
    <dbReference type="NCBI Taxonomy" id="945550"/>
    <lineage>
        <taxon>Bacteria</taxon>
        <taxon>Pseudomonadati</taxon>
        <taxon>Pseudomonadota</taxon>
        <taxon>Gammaproteobacteria</taxon>
        <taxon>Vibrionales</taxon>
        <taxon>Vibrionaceae</taxon>
        <taxon>Vibrio</taxon>
        <taxon>Vibrio oreintalis group</taxon>
    </lineage>
</organism>
<evidence type="ECO:0000259" key="1">
    <source>
        <dbReference type="Pfam" id="PF00534"/>
    </source>
</evidence>
<reference evidence="3 4" key="1">
    <citation type="journal article" date="2012" name="Int. J. Syst. Evol. Microbiol.">
        <title>Vibrio caribbeanicus sp. nov., isolated from the marine sponge Scleritoderma cyanea.</title>
        <authorList>
            <person name="Hoffmann M."/>
            <person name="Monday S.R."/>
            <person name="Allard M.W."/>
            <person name="Strain E.A."/>
            <person name="Whittaker P."/>
            <person name="Naum M."/>
            <person name="McCarthy P.J."/>
            <person name="Lopez J.V."/>
            <person name="Fischer M."/>
            <person name="Brown E.W."/>
        </authorList>
    </citation>
    <scope>NUCLEOTIDE SEQUENCE [LARGE SCALE GENOMIC DNA]</scope>
    <source>
        <strain evidence="4">DSMZ 21326</strain>
    </source>
</reference>
<evidence type="ECO:0000313" key="3">
    <source>
        <dbReference type="EMBL" id="EGA69142.1"/>
    </source>
</evidence>
<dbReference type="Proteomes" id="UP000006228">
    <property type="component" value="Unassembled WGS sequence"/>
</dbReference>
<dbReference type="PANTHER" id="PTHR45947:SF3">
    <property type="entry name" value="SULFOQUINOVOSYL TRANSFERASE SQD2"/>
    <property type="match status" value="1"/>
</dbReference>
<dbReference type="PANTHER" id="PTHR45947">
    <property type="entry name" value="SULFOQUINOVOSYL TRANSFERASE SQD2"/>
    <property type="match status" value="1"/>
</dbReference>
<dbReference type="Pfam" id="PF13439">
    <property type="entry name" value="Glyco_transf_4"/>
    <property type="match status" value="1"/>
</dbReference>
<keyword evidence="3" id="KW-0328">Glycosyltransferase</keyword>
<dbReference type="Gene3D" id="3.40.50.2000">
    <property type="entry name" value="Glycogen Phosphorylase B"/>
    <property type="match status" value="2"/>
</dbReference>
<name>E8MA25_PHOS4</name>
<dbReference type="InterPro" id="IPR050194">
    <property type="entry name" value="Glycosyltransferase_grp1"/>
</dbReference>